<evidence type="ECO:0000256" key="4">
    <source>
        <dbReference type="ARBA" id="ARBA00022857"/>
    </source>
</evidence>
<keyword evidence="2" id="KW-0285">Flavoprotein</keyword>
<protein>
    <submittedName>
        <fullName evidence="8">FAD-dependent monooxygenase</fullName>
    </submittedName>
</protein>
<dbReference type="Proteomes" id="UP000661112">
    <property type="component" value="Unassembled WGS sequence"/>
</dbReference>
<sequence>MSKIIIAGGGLAGGLAAIYLARRGHEVHVVERRSDPQKDISSYIDQVSSKGIGVSMTARGIKAVLGAGIPKKELDLCGEYIVGMSFYAAGKFKTRKLLPIEDLSPLSLDRSAFQKLLNKYALINGVTYHFEHKCIHVNLDQKSIITEDKNGDFHNISGDLIIGADGARSKVRQAMQNTIRRFEFQQSFFRHGYKTLVIPDANKLNFRKDLLYFFGMDSKGLLAGRAATIPDGSISFAICLPYEGEISLHMQNREHISQLFLHYLPQMPVDIRNEMIKQFIEKPSNDLINVMSSTFHYQNKALLLGDSAHATAPFLGQGMNMALEDAQILSELLEKNDDDFEKSLPEFTQLRKAEADAMQYMAQANYDVLSCSNPTFFMRVKYTRMMHNLFPNIYPPDMAEKLYFTSMPYSELHNFQKNQNVWYKLGRVN</sequence>
<dbReference type="EMBL" id="JACJSG010000016">
    <property type="protein sequence ID" value="MBD2501643.1"/>
    <property type="molecule type" value="Genomic_DNA"/>
</dbReference>
<dbReference type="Gene3D" id="3.50.50.60">
    <property type="entry name" value="FAD/NAD(P)-binding domain"/>
    <property type="match status" value="1"/>
</dbReference>
<keyword evidence="6 8" id="KW-0503">Monooxygenase</keyword>
<keyword evidence="5" id="KW-0560">Oxidoreductase</keyword>
<evidence type="ECO:0000256" key="1">
    <source>
        <dbReference type="ARBA" id="ARBA00001974"/>
    </source>
</evidence>
<dbReference type="PANTHER" id="PTHR46028:SF2">
    <property type="entry name" value="KYNURENINE 3-MONOOXYGENASE"/>
    <property type="match status" value="1"/>
</dbReference>
<feature type="domain" description="FAD-binding" evidence="7">
    <location>
        <begin position="3"/>
        <end position="333"/>
    </location>
</feature>
<evidence type="ECO:0000259" key="7">
    <source>
        <dbReference type="Pfam" id="PF01494"/>
    </source>
</evidence>
<keyword evidence="4" id="KW-0521">NADP</keyword>
<keyword evidence="9" id="KW-1185">Reference proteome</keyword>
<evidence type="ECO:0000256" key="5">
    <source>
        <dbReference type="ARBA" id="ARBA00023002"/>
    </source>
</evidence>
<evidence type="ECO:0000256" key="6">
    <source>
        <dbReference type="ARBA" id="ARBA00023033"/>
    </source>
</evidence>
<evidence type="ECO:0000256" key="3">
    <source>
        <dbReference type="ARBA" id="ARBA00022827"/>
    </source>
</evidence>
<gene>
    <name evidence="8" type="ORF">H6G83_13695</name>
</gene>
<dbReference type="Pfam" id="PF01494">
    <property type="entry name" value="FAD_binding_3"/>
    <property type="match status" value="1"/>
</dbReference>
<evidence type="ECO:0000313" key="8">
    <source>
        <dbReference type="EMBL" id="MBD2501643.1"/>
    </source>
</evidence>
<comment type="cofactor">
    <cofactor evidence="1">
        <name>FAD</name>
        <dbReference type="ChEBI" id="CHEBI:57692"/>
    </cofactor>
</comment>
<proteinExistence type="predicted"/>
<dbReference type="SUPFAM" id="SSF51905">
    <property type="entry name" value="FAD/NAD(P)-binding domain"/>
    <property type="match status" value="1"/>
</dbReference>
<dbReference type="GO" id="GO:0004497">
    <property type="term" value="F:monooxygenase activity"/>
    <property type="evidence" value="ECO:0007669"/>
    <property type="project" value="UniProtKB-KW"/>
</dbReference>
<evidence type="ECO:0000256" key="2">
    <source>
        <dbReference type="ARBA" id="ARBA00022630"/>
    </source>
</evidence>
<name>A0ABR8D5C7_9NOST</name>
<evidence type="ECO:0000313" key="9">
    <source>
        <dbReference type="Proteomes" id="UP000661112"/>
    </source>
</evidence>
<dbReference type="InterPro" id="IPR002938">
    <property type="entry name" value="FAD-bd"/>
</dbReference>
<comment type="caution">
    <text evidence="8">The sequence shown here is derived from an EMBL/GenBank/DDBJ whole genome shotgun (WGS) entry which is preliminary data.</text>
</comment>
<organism evidence="8 9">
    <name type="scientific">Anabaena azotica FACHB-119</name>
    <dbReference type="NCBI Taxonomy" id="947527"/>
    <lineage>
        <taxon>Bacteria</taxon>
        <taxon>Bacillati</taxon>
        <taxon>Cyanobacteriota</taxon>
        <taxon>Cyanophyceae</taxon>
        <taxon>Nostocales</taxon>
        <taxon>Nostocaceae</taxon>
        <taxon>Anabaena</taxon>
        <taxon>Anabaena azotica</taxon>
    </lineage>
</organism>
<dbReference type="PRINTS" id="PR00420">
    <property type="entry name" value="RNGMNOXGNASE"/>
</dbReference>
<keyword evidence="3" id="KW-0274">FAD</keyword>
<accession>A0ABR8D5C7</accession>
<dbReference type="PANTHER" id="PTHR46028">
    <property type="entry name" value="KYNURENINE 3-MONOOXYGENASE"/>
    <property type="match status" value="1"/>
</dbReference>
<dbReference type="InterPro" id="IPR036188">
    <property type="entry name" value="FAD/NAD-bd_sf"/>
</dbReference>
<dbReference type="RefSeq" id="WP_190472845.1">
    <property type="nucleotide sequence ID" value="NZ_JACJSG010000016.1"/>
</dbReference>
<reference evidence="8 9" key="1">
    <citation type="journal article" date="2020" name="ISME J.">
        <title>Comparative genomics reveals insights into cyanobacterial evolution and habitat adaptation.</title>
        <authorList>
            <person name="Chen M.Y."/>
            <person name="Teng W.K."/>
            <person name="Zhao L."/>
            <person name="Hu C.X."/>
            <person name="Zhou Y.K."/>
            <person name="Han B.P."/>
            <person name="Song L.R."/>
            <person name="Shu W.S."/>
        </authorList>
    </citation>
    <scope>NUCLEOTIDE SEQUENCE [LARGE SCALE GENOMIC DNA]</scope>
    <source>
        <strain evidence="8 9">FACHB-119</strain>
    </source>
</reference>